<dbReference type="Pfam" id="PF01288">
    <property type="entry name" value="HPPK"/>
    <property type="match status" value="1"/>
</dbReference>
<dbReference type="InterPro" id="IPR000550">
    <property type="entry name" value="Hppk"/>
</dbReference>
<evidence type="ECO:0000256" key="8">
    <source>
        <dbReference type="ARBA" id="ARBA00022840"/>
    </source>
</evidence>
<evidence type="ECO:0000256" key="7">
    <source>
        <dbReference type="ARBA" id="ARBA00022777"/>
    </source>
</evidence>
<evidence type="ECO:0000256" key="4">
    <source>
        <dbReference type="ARBA" id="ARBA00016218"/>
    </source>
</evidence>
<comment type="similarity">
    <text evidence="2">Belongs to the HPPK family.</text>
</comment>
<evidence type="ECO:0000313" key="14">
    <source>
        <dbReference type="EMBL" id="MEN2987429.1"/>
    </source>
</evidence>
<name>A0ABU9YF86_9PROT</name>
<dbReference type="PANTHER" id="PTHR43071:SF1">
    <property type="entry name" value="2-AMINO-4-HYDROXY-6-HYDROXYMETHYLDIHYDROPTERIDINE PYROPHOSPHOKINASE"/>
    <property type="match status" value="1"/>
</dbReference>
<dbReference type="SUPFAM" id="SSF55083">
    <property type="entry name" value="6-hydroxymethyl-7,8-dihydropterin pyrophosphokinase, HPPK"/>
    <property type="match status" value="1"/>
</dbReference>
<evidence type="ECO:0000256" key="9">
    <source>
        <dbReference type="ARBA" id="ARBA00022909"/>
    </source>
</evidence>
<dbReference type="PANTHER" id="PTHR43071">
    <property type="entry name" value="2-AMINO-4-HYDROXY-6-HYDROXYMETHYLDIHYDROPTERIDINE PYROPHOSPHOKINASE"/>
    <property type="match status" value="1"/>
</dbReference>
<evidence type="ECO:0000256" key="10">
    <source>
        <dbReference type="ARBA" id="ARBA00029409"/>
    </source>
</evidence>
<reference evidence="14 15" key="1">
    <citation type="submission" date="2024-03" db="EMBL/GenBank/DDBJ databases">
        <title>High-quality draft genome sequencing of Tistrella sp. BH-R2-4.</title>
        <authorList>
            <person name="Dong C."/>
        </authorList>
    </citation>
    <scope>NUCLEOTIDE SEQUENCE [LARGE SCALE GENOMIC DNA]</scope>
    <source>
        <strain evidence="14 15">BH-R2-4</strain>
    </source>
</reference>
<dbReference type="InterPro" id="IPR035907">
    <property type="entry name" value="Hppk_sf"/>
</dbReference>
<evidence type="ECO:0000256" key="11">
    <source>
        <dbReference type="ARBA" id="ARBA00029766"/>
    </source>
</evidence>
<dbReference type="GO" id="GO:0003848">
    <property type="term" value="F:2-amino-4-hydroxy-6-hydroxymethyldihydropteridine diphosphokinase activity"/>
    <property type="evidence" value="ECO:0007669"/>
    <property type="project" value="UniProtKB-EC"/>
</dbReference>
<organism evidence="14 15">
    <name type="scientific">Tistrella arctica</name>
    <dbReference type="NCBI Taxonomy" id="3133430"/>
    <lineage>
        <taxon>Bacteria</taxon>
        <taxon>Pseudomonadati</taxon>
        <taxon>Pseudomonadota</taxon>
        <taxon>Alphaproteobacteria</taxon>
        <taxon>Geminicoccales</taxon>
        <taxon>Geminicoccaceae</taxon>
        <taxon>Tistrella</taxon>
    </lineage>
</organism>
<keyword evidence="6" id="KW-0547">Nucleotide-binding</keyword>
<evidence type="ECO:0000313" key="15">
    <source>
        <dbReference type="Proteomes" id="UP001413721"/>
    </source>
</evidence>
<dbReference type="CDD" id="cd00483">
    <property type="entry name" value="HPPK"/>
    <property type="match status" value="1"/>
</dbReference>
<dbReference type="EC" id="2.7.6.3" evidence="3"/>
<keyword evidence="7" id="KW-0418">Kinase</keyword>
<keyword evidence="9" id="KW-0289">Folate biosynthesis</keyword>
<comment type="caution">
    <text evidence="14">The sequence shown here is derived from an EMBL/GenBank/DDBJ whole genome shotgun (WGS) entry which is preliminary data.</text>
</comment>
<protein>
    <recommendedName>
        <fullName evidence="4">2-amino-4-hydroxy-6-hydroxymethyldihydropteridine pyrophosphokinase</fullName>
        <ecNumber evidence="3">2.7.6.3</ecNumber>
    </recommendedName>
    <alternativeName>
        <fullName evidence="11">6-hydroxymethyl-7,8-dihydropterin pyrophosphokinase</fullName>
    </alternativeName>
    <alternativeName>
        <fullName evidence="12">7,8-dihydro-6-hydroxymethylpterin-pyrophosphokinase</fullName>
    </alternativeName>
</protein>
<dbReference type="Proteomes" id="UP001413721">
    <property type="component" value="Unassembled WGS sequence"/>
</dbReference>
<evidence type="ECO:0000256" key="6">
    <source>
        <dbReference type="ARBA" id="ARBA00022741"/>
    </source>
</evidence>
<dbReference type="EMBL" id="JBBKTW010000001">
    <property type="protein sequence ID" value="MEN2987429.1"/>
    <property type="molecule type" value="Genomic_DNA"/>
</dbReference>
<accession>A0ABU9YF86</accession>
<comment type="function">
    <text evidence="10">Catalyzes the transfer of pyrophosphate from adenosine triphosphate (ATP) to 6-hydroxymethyl-7,8-dihydropterin, an enzymatic step in folate biosynthesis pathway.</text>
</comment>
<evidence type="ECO:0000256" key="5">
    <source>
        <dbReference type="ARBA" id="ARBA00022679"/>
    </source>
</evidence>
<evidence type="ECO:0000259" key="13">
    <source>
        <dbReference type="Pfam" id="PF01288"/>
    </source>
</evidence>
<dbReference type="Gene3D" id="3.30.70.560">
    <property type="entry name" value="7,8-Dihydro-6-hydroxymethylpterin-pyrophosphokinase HPPK"/>
    <property type="match status" value="1"/>
</dbReference>
<evidence type="ECO:0000256" key="2">
    <source>
        <dbReference type="ARBA" id="ARBA00005810"/>
    </source>
</evidence>
<keyword evidence="5 14" id="KW-0808">Transferase</keyword>
<evidence type="ECO:0000256" key="3">
    <source>
        <dbReference type="ARBA" id="ARBA00013253"/>
    </source>
</evidence>
<comment type="pathway">
    <text evidence="1">Cofactor biosynthesis; tetrahydrofolate biosynthesis; 2-amino-4-hydroxy-6-hydroxymethyl-7,8-dihydropteridine diphosphate from 7,8-dihydroneopterin triphosphate: step 4/4.</text>
</comment>
<evidence type="ECO:0000256" key="12">
    <source>
        <dbReference type="ARBA" id="ARBA00033413"/>
    </source>
</evidence>
<gene>
    <name evidence="14" type="primary">folK</name>
    <name evidence="14" type="ORF">WG926_03875</name>
</gene>
<sequence>MTAGSITTSRGGCAYLIRHRGRLQDGTHQIMAQIGRRQTFIAVGANLADAYGRTPADACKAAVARMAALGLEIVGVSRWYETAPVPDLGGPWYVNGVVHVTTALDPVQVLDLLHRIEAEFGRVRRRRWEARPLDLDLLDQDGVVRAPAVAPTPIVVGAAVVDDGRAPDPELPHPRLAARGFVLLPLADVAPDWRHPVTGESVASLIAALPPGQMVRPIGEVGAAGAGATAASAPHRAQG</sequence>
<proteinExistence type="inferred from homology"/>
<feature type="domain" description="7,8-dihydro-6-hydroxymethylpterin-pyrophosphokinase" evidence="13">
    <location>
        <begin position="40"/>
        <end position="191"/>
    </location>
</feature>
<dbReference type="NCBIfam" id="TIGR01498">
    <property type="entry name" value="folK"/>
    <property type="match status" value="1"/>
</dbReference>
<keyword evidence="15" id="KW-1185">Reference proteome</keyword>
<keyword evidence="8" id="KW-0067">ATP-binding</keyword>
<evidence type="ECO:0000256" key="1">
    <source>
        <dbReference type="ARBA" id="ARBA00005051"/>
    </source>
</evidence>